<organism evidence="11 12">
    <name type="scientific">Lawsonella clevelandensis</name>
    <dbReference type="NCBI Taxonomy" id="1528099"/>
    <lineage>
        <taxon>Bacteria</taxon>
        <taxon>Bacillati</taxon>
        <taxon>Actinomycetota</taxon>
        <taxon>Actinomycetes</taxon>
        <taxon>Mycobacteriales</taxon>
        <taxon>Lawsonellaceae</taxon>
        <taxon>Lawsonella</taxon>
    </lineage>
</organism>
<dbReference type="PANTHER" id="PTHR30330">
    <property type="entry name" value="AGSS FAMILY TRANSPORTER, SODIUM-ALANINE"/>
    <property type="match status" value="1"/>
</dbReference>
<dbReference type="OrthoDB" id="9806926at2"/>
<feature type="transmembrane region" description="Helical" evidence="9">
    <location>
        <begin position="434"/>
        <end position="454"/>
    </location>
</feature>
<dbReference type="PATRIC" id="fig|1562462.4.peg.1149"/>
<feature type="transmembrane region" description="Helical" evidence="9">
    <location>
        <begin position="225"/>
        <end position="243"/>
    </location>
</feature>
<feature type="transmembrane region" description="Helical" evidence="9">
    <location>
        <begin position="407"/>
        <end position="428"/>
    </location>
</feature>
<evidence type="ECO:0000313" key="12">
    <source>
        <dbReference type="Proteomes" id="UP000068137"/>
    </source>
</evidence>
<dbReference type="PROSITE" id="PS00873">
    <property type="entry name" value="NA_ALANINE_SYMP"/>
    <property type="match status" value="1"/>
</dbReference>
<feature type="region of interest" description="Disordered" evidence="10">
    <location>
        <begin position="481"/>
        <end position="507"/>
    </location>
</feature>
<accession>A0A0M4MLK3</accession>
<dbReference type="Gene3D" id="1.20.1740.10">
    <property type="entry name" value="Amino acid/polyamine transporter I"/>
    <property type="match status" value="1"/>
</dbReference>
<evidence type="ECO:0000256" key="8">
    <source>
        <dbReference type="ARBA" id="ARBA00023136"/>
    </source>
</evidence>
<dbReference type="Proteomes" id="UP000068137">
    <property type="component" value="Chromosome"/>
</dbReference>
<feature type="transmembrane region" description="Helical" evidence="9">
    <location>
        <begin position="369"/>
        <end position="395"/>
    </location>
</feature>
<keyword evidence="3 9" id="KW-0813">Transport</keyword>
<dbReference type="GO" id="GO:0005283">
    <property type="term" value="F:amino acid:sodium symporter activity"/>
    <property type="evidence" value="ECO:0007669"/>
    <property type="project" value="InterPro"/>
</dbReference>
<evidence type="ECO:0000256" key="1">
    <source>
        <dbReference type="ARBA" id="ARBA00004651"/>
    </source>
</evidence>
<comment type="subcellular location">
    <subcellularLocation>
        <location evidence="1 9">Cell membrane</location>
        <topology evidence="1 9">Multi-pass membrane protein</topology>
    </subcellularLocation>
</comment>
<dbReference type="EMBL" id="CP012390">
    <property type="protein sequence ID" value="ALE19153.1"/>
    <property type="molecule type" value="Genomic_DNA"/>
</dbReference>
<feature type="transmembrane region" description="Helical" evidence="9">
    <location>
        <begin position="155"/>
        <end position="175"/>
    </location>
</feature>
<keyword evidence="7 9" id="KW-1133">Transmembrane helix</keyword>
<name>A0A0M4MLK3_9ACTN</name>
<feature type="transmembrane region" description="Helical" evidence="9">
    <location>
        <begin position="319"/>
        <end position="341"/>
    </location>
</feature>
<evidence type="ECO:0000256" key="4">
    <source>
        <dbReference type="ARBA" id="ARBA00022475"/>
    </source>
</evidence>
<feature type="compositionally biased region" description="Basic and acidic residues" evidence="10">
    <location>
        <begin position="498"/>
        <end position="507"/>
    </location>
</feature>
<dbReference type="GO" id="GO:0005886">
    <property type="term" value="C:plasma membrane"/>
    <property type="evidence" value="ECO:0007669"/>
    <property type="project" value="UniProtKB-SubCell"/>
</dbReference>
<gene>
    <name evidence="11" type="ORF">AL705_05580</name>
</gene>
<keyword evidence="5 9" id="KW-0812">Transmembrane</keyword>
<proteinExistence type="inferred from homology"/>
<feature type="transmembrane region" description="Helical" evidence="9">
    <location>
        <begin position="195"/>
        <end position="213"/>
    </location>
</feature>
<dbReference type="Pfam" id="PF01235">
    <property type="entry name" value="Na_Ala_symp"/>
    <property type="match status" value="1"/>
</dbReference>
<evidence type="ECO:0000313" key="11">
    <source>
        <dbReference type="EMBL" id="ALE19153.1"/>
    </source>
</evidence>
<sequence>MGNSLAVKRALNGSVFSVLTDLVAQVEGFISSHILIFVLVGLGVAFTVATKAVQFRLFGHMWHLMLDSRKQKGTSLSSFQAFTVGLASRVGTGNIAGVSLALIIGGPGALFWMWMVALLGMATSFMESTLAQIFKIKGEDGLSRGGPAYYIERGLGSRVWGCIFAGLLVFSYGLIFPMVQSNTIAQQFRSTAGVPKWVTALILVAISIPIMLGGLRRVAKVTERLVPIMAIAYLVVALVIIVMNITELPRVLSDIFAGAFGLRPGLAGIGGGLWATIFNGAKRGLFSNEAGQGSMPNGAATADVPHPVVQGLIQALGTFVDTIIVCSMTGFMILLAGPSVYVPGQKLEDDILAQAALTHHLDYGTGWTVWFMSIVIFFFAYSSTLGYSVFAEINVNYLGWKKHGSTILHVLMIAATGLGAIAALPLAWSLADLALALMTIINMVAVALLMRYVVRCLRDYDAQRKAGSTEPVFVETPGFFPKPVPDSVWVPVKNSPAETDKPAATDS</sequence>
<dbReference type="AlphaFoldDB" id="A0A0M4MLK3"/>
<evidence type="ECO:0000256" key="7">
    <source>
        <dbReference type="ARBA" id="ARBA00022989"/>
    </source>
</evidence>
<evidence type="ECO:0000256" key="10">
    <source>
        <dbReference type="SAM" id="MobiDB-lite"/>
    </source>
</evidence>
<feature type="transmembrane region" description="Helical" evidence="9">
    <location>
        <begin position="255"/>
        <end position="278"/>
    </location>
</feature>
<keyword evidence="4 9" id="KW-1003">Cell membrane</keyword>
<dbReference type="NCBIfam" id="TIGR00835">
    <property type="entry name" value="agcS"/>
    <property type="match status" value="1"/>
</dbReference>
<protein>
    <submittedName>
        <fullName evidence="11">Sodium:alanine symporter</fullName>
    </submittedName>
</protein>
<feature type="transmembrane region" description="Helical" evidence="9">
    <location>
        <begin position="34"/>
        <end position="58"/>
    </location>
</feature>
<dbReference type="InterPro" id="IPR001463">
    <property type="entry name" value="Na/Ala_symport"/>
</dbReference>
<dbReference type="PRINTS" id="PR00175">
    <property type="entry name" value="NAALASMPORT"/>
</dbReference>
<keyword evidence="8 9" id="KW-0472">Membrane</keyword>
<dbReference type="KEGG" id="cbq:AL705_05580"/>
<evidence type="ECO:0000256" key="9">
    <source>
        <dbReference type="RuleBase" id="RU363064"/>
    </source>
</evidence>
<dbReference type="PANTHER" id="PTHR30330:SF1">
    <property type="entry name" value="AMINO-ACID CARRIER PROTEIN ALST"/>
    <property type="match status" value="1"/>
</dbReference>
<evidence type="ECO:0000256" key="5">
    <source>
        <dbReference type="ARBA" id="ARBA00022692"/>
    </source>
</evidence>
<comment type="similarity">
    <text evidence="2 9">Belongs to the alanine or glycine:cation symporter (AGCS) (TC 2.A.25) family.</text>
</comment>
<evidence type="ECO:0000256" key="6">
    <source>
        <dbReference type="ARBA" id="ARBA00022847"/>
    </source>
</evidence>
<evidence type="ECO:0000256" key="3">
    <source>
        <dbReference type="ARBA" id="ARBA00022448"/>
    </source>
</evidence>
<evidence type="ECO:0000256" key="2">
    <source>
        <dbReference type="ARBA" id="ARBA00009261"/>
    </source>
</evidence>
<keyword evidence="6 9" id="KW-0769">Symport</keyword>
<dbReference type="FunFam" id="1.20.1740.10:FF:000004">
    <property type="entry name" value="Sodium:alanine symporter family protein"/>
    <property type="match status" value="1"/>
</dbReference>
<reference evidence="11 12" key="1">
    <citation type="journal article" date="2015" name="Genome Announc.">
        <title>Complete Genome Sequences for Two Strains of a Novel Fastidious, Partially Acid-Fast, Gram-Positive Corynebacterineae Bacterium, Derived from Human Clinical Samples.</title>
        <authorList>
            <person name="Nicholson A.C."/>
            <person name="Bell M."/>
            <person name="Humrighouse B.W."/>
            <person name="McQuiston J.R."/>
        </authorList>
    </citation>
    <scope>NUCLEOTIDE SEQUENCE [LARGE SCALE GENOMIC DNA]</scope>
    <source>
        <strain evidence="11 12">X1698</strain>
    </source>
</reference>